<organism evidence="7 8">
    <name type="scientific">Aquirhabdus parva</name>
    <dbReference type="NCBI Taxonomy" id="2283318"/>
    <lineage>
        <taxon>Bacteria</taxon>
        <taxon>Pseudomonadati</taxon>
        <taxon>Pseudomonadota</taxon>
        <taxon>Gammaproteobacteria</taxon>
        <taxon>Moraxellales</taxon>
        <taxon>Moraxellaceae</taxon>
        <taxon>Aquirhabdus</taxon>
    </lineage>
</organism>
<feature type="domain" description="Bacterial phospholipase C C-terminal" evidence="6">
    <location>
        <begin position="467"/>
        <end position="556"/>
    </location>
</feature>
<evidence type="ECO:0000259" key="6">
    <source>
        <dbReference type="Pfam" id="PF05506"/>
    </source>
</evidence>
<feature type="chain" id="PRO_5016599753" description="phospholipase C" evidence="5">
    <location>
        <begin position="29"/>
        <end position="660"/>
    </location>
</feature>
<keyword evidence="8" id="KW-1185">Reference proteome</keyword>
<reference evidence="7 8" key="1">
    <citation type="submission" date="2018-07" db="EMBL/GenBank/DDBJ databases">
        <title>Genome sequencing of Moraxellaceae gen. HYN0046.</title>
        <authorList>
            <person name="Kim M."/>
            <person name="Yi H."/>
        </authorList>
    </citation>
    <scope>NUCLEOTIDE SEQUENCE [LARGE SCALE GENOMIC DNA]</scope>
    <source>
        <strain evidence="7 8">HYN0046</strain>
    </source>
</reference>
<dbReference type="InterPro" id="IPR017767">
    <property type="entry name" value="PC-PLC"/>
</dbReference>
<dbReference type="CDD" id="cd16014">
    <property type="entry name" value="PLC"/>
    <property type="match status" value="1"/>
</dbReference>
<dbReference type="EC" id="3.1.4.3" evidence="2"/>
<dbReference type="InterPro" id="IPR017850">
    <property type="entry name" value="Alkaline_phosphatase_core_sf"/>
</dbReference>
<dbReference type="InterPro" id="IPR006311">
    <property type="entry name" value="TAT_signal"/>
</dbReference>
<feature type="compositionally biased region" description="Polar residues" evidence="4">
    <location>
        <begin position="454"/>
        <end position="464"/>
    </location>
</feature>
<feature type="signal peptide" evidence="5">
    <location>
        <begin position="1"/>
        <end position="28"/>
    </location>
</feature>
<keyword evidence="3" id="KW-0378">Hydrolase</keyword>
<feature type="domain" description="Bacterial phospholipase C C-terminal" evidence="6">
    <location>
        <begin position="565"/>
        <end position="650"/>
    </location>
</feature>
<gene>
    <name evidence="7" type="ORF">HYN46_13255</name>
</gene>
<protein>
    <recommendedName>
        <fullName evidence="2">phospholipase C</fullName>
        <ecNumber evidence="2">3.1.4.3</ecNumber>
    </recommendedName>
</protein>
<dbReference type="GO" id="GO:0034480">
    <property type="term" value="F:phosphatidylcholine phospholipase C activity"/>
    <property type="evidence" value="ECO:0007669"/>
    <property type="project" value="UniProtKB-EC"/>
</dbReference>
<dbReference type="PROSITE" id="PS51318">
    <property type="entry name" value="TAT"/>
    <property type="match status" value="1"/>
</dbReference>
<comment type="similarity">
    <text evidence="1">Belongs to the bacterial phospholipase C family.</text>
</comment>
<dbReference type="KEGG" id="mbah:HYN46_13255"/>
<evidence type="ECO:0000313" key="7">
    <source>
        <dbReference type="EMBL" id="AXI03713.1"/>
    </source>
</evidence>
<evidence type="ECO:0000256" key="5">
    <source>
        <dbReference type="SAM" id="SignalP"/>
    </source>
</evidence>
<proteinExistence type="inferred from homology"/>
<dbReference type="AlphaFoldDB" id="A0A345P8V4"/>
<dbReference type="PANTHER" id="PTHR31956">
    <property type="entry name" value="NON-SPECIFIC PHOSPHOLIPASE C4-RELATED"/>
    <property type="match status" value="1"/>
</dbReference>
<name>A0A345P8V4_9GAMM</name>
<accession>A0A345P8V4</accession>
<dbReference type="Gene3D" id="3.40.720.10">
    <property type="entry name" value="Alkaline Phosphatase, subunit A"/>
    <property type="match status" value="2"/>
</dbReference>
<dbReference type="NCBIfam" id="TIGR03396">
    <property type="entry name" value="PC_PLC"/>
    <property type="match status" value="1"/>
</dbReference>
<keyword evidence="5" id="KW-0732">Signal</keyword>
<dbReference type="InterPro" id="IPR008475">
    <property type="entry name" value="PLipase_C_C"/>
</dbReference>
<dbReference type="Pfam" id="PF05506">
    <property type="entry name" value="PLipase_C_C"/>
    <property type="match status" value="2"/>
</dbReference>
<dbReference type="EMBL" id="CP031222">
    <property type="protein sequence ID" value="AXI03713.1"/>
    <property type="molecule type" value="Genomic_DNA"/>
</dbReference>
<dbReference type="Pfam" id="PF04185">
    <property type="entry name" value="Phosphoesterase"/>
    <property type="match status" value="1"/>
</dbReference>
<sequence length="660" mass="71510">MDKFSRRRFLGSSAAVMGAGVLPSGIQAALAAPAIGSSLSAVKHVVIFMQENRSFDHYYGTLKGVRGFSDRTAFVQRNGTSVFNQKSGTSVVMPFHLDTATTSAQCVADLDHSWSGTHSAWNNGKYDNWVPAKSSLTMGYYQRADIPFHFALADAFTICDHYFCSQMGPTNPNRLYLWSGMVDPTGTGGGPITNNNEPGFTWTTYPERLQNAGVSWKVYQDTADNYDDNALAWFKQYKNAPAGNPLHDRGMVSVPRIAGNTTVQNVAAAIKADVLNGTLPQVSWVVAPESASEHPSSSPAAGADMINQVLTALTADPTVWGSTVMLLNYDENDGFFDHIVPPVPPAGTAAEFVGGVPIGLGPRVPMTVVSPWSKGGYVCSQVFDHTSVIRFLEMWTGVQEPNISAWRRQVCGDLTSAFNFTSTSVTVPAMPNTSTLATQAATQCSTLPAPKAPTTPSMPIQESGTRPARAIPYQPNATSRVEKSTGRFWITMSNIGNESVHHSIYPNNYRSDGPWQYDVKNGSPVSDYFSVQTYGAGKYDLSVYGPNGFLRRFIGDINAAGAAVEVTSSYDFTTSGQAKLILTMTNNSTSSVTFTVRSNGYRSDGPWTYTLTAGSTLTDYWNVQLYTNCWYDFTATVSIDPLFSRRFVGHVELGTESVSG</sequence>
<evidence type="ECO:0000256" key="4">
    <source>
        <dbReference type="SAM" id="MobiDB-lite"/>
    </source>
</evidence>
<evidence type="ECO:0000256" key="3">
    <source>
        <dbReference type="ARBA" id="ARBA00022801"/>
    </source>
</evidence>
<evidence type="ECO:0000256" key="2">
    <source>
        <dbReference type="ARBA" id="ARBA00012018"/>
    </source>
</evidence>
<evidence type="ECO:0000313" key="8">
    <source>
        <dbReference type="Proteomes" id="UP000253940"/>
    </source>
</evidence>
<dbReference type="OrthoDB" id="9770871at2"/>
<dbReference type="Proteomes" id="UP000253940">
    <property type="component" value="Chromosome"/>
</dbReference>
<feature type="region of interest" description="Disordered" evidence="4">
    <location>
        <begin position="449"/>
        <end position="471"/>
    </location>
</feature>
<dbReference type="InterPro" id="IPR007312">
    <property type="entry name" value="Phosphoesterase"/>
</dbReference>
<dbReference type="RefSeq" id="WP_114899821.1">
    <property type="nucleotide sequence ID" value="NZ_CP031222.1"/>
</dbReference>
<evidence type="ECO:0000256" key="1">
    <source>
        <dbReference type="ARBA" id="ARBA00009717"/>
    </source>
</evidence>
<dbReference type="PANTHER" id="PTHR31956:SF1">
    <property type="entry name" value="NON-SPECIFIC PHOSPHOLIPASE C1"/>
    <property type="match status" value="1"/>
</dbReference>
<dbReference type="GO" id="GO:0016042">
    <property type="term" value="P:lipid catabolic process"/>
    <property type="evidence" value="ECO:0007669"/>
    <property type="project" value="InterPro"/>
</dbReference>